<evidence type="ECO:0000256" key="6">
    <source>
        <dbReference type="ARBA" id="ARBA00022801"/>
    </source>
</evidence>
<accession>A0AA97IUQ4</accession>
<feature type="domain" description="DDE Tnp4" evidence="9">
    <location>
        <begin position="212"/>
        <end position="374"/>
    </location>
</feature>
<dbReference type="InterPro" id="IPR027806">
    <property type="entry name" value="HARBI1_dom"/>
</dbReference>
<evidence type="ECO:0000256" key="5">
    <source>
        <dbReference type="ARBA" id="ARBA00022723"/>
    </source>
</evidence>
<evidence type="ECO:0000259" key="9">
    <source>
        <dbReference type="Pfam" id="PF13359"/>
    </source>
</evidence>
<dbReference type="PANTHER" id="PTHR22930:SF276">
    <property type="entry name" value="KRAB DOMAIN-CONTAINING PROTEIN"/>
    <property type="match status" value="1"/>
</dbReference>
<dbReference type="AlphaFoldDB" id="A0AA97IUQ4"/>
<dbReference type="GO" id="GO:0004518">
    <property type="term" value="F:nuclease activity"/>
    <property type="evidence" value="ECO:0007669"/>
    <property type="project" value="UniProtKB-KW"/>
</dbReference>
<sequence length="432" mass="49707">MSAVRALALALLHIIFIYIQRSIDACNSYWMRVVRRRRMLRKSLALRSIPPPLWRTRRTAMTRARFLAVAGIRVPRRYWIYPRSRDWWDNFVTAIWDDQLWIENFRMTRETFNELVHSIGHRLSHQRTRLRNPISVEIRVAIALWYLANCSTYRQCMNQFGVGISTVAGIVLEVCLAIELELLSRVVCLGPDVARIMSGFQKLGFPHCIGAVDGTHVAICKFKGRGREYINRKKFNSILIQGTVDHTGRFIDAEVGWSGRNHDAFVFVNSAICTAMDAGVFVPGNPSLTIEDVTVPPLIISDAAYPMRRWLMKPFNRPHTPAEAYFDRCLTRARTIVERCFGRLKGRWRCLRSQLMVAEENVTCIATACVVLHNICELKGHGIPEDDSPVRPVEVDEESLELPVGDRRHREEGKLVRDALARHMFRNRNLTI</sequence>
<evidence type="ECO:0000313" key="10">
    <source>
        <dbReference type="Proteomes" id="UP001190640"/>
    </source>
</evidence>
<proteinExistence type="inferred from homology"/>
<dbReference type="GO" id="GO:0046872">
    <property type="term" value="F:metal ion binding"/>
    <property type="evidence" value="ECO:0007669"/>
    <property type="project" value="UniProtKB-KW"/>
</dbReference>
<evidence type="ECO:0000256" key="1">
    <source>
        <dbReference type="ARBA" id="ARBA00001968"/>
    </source>
</evidence>
<comment type="similarity">
    <text evidence="3">Belongs to the HARBI1 family.</text>
</comment>
<dbReference type="GeneID" id="129323431"/>
<dbReference type="Proteomes" id="UP001190640">
    <property type="component" value="Chromosome 2"/>
</dbReference>
<gene>
    <name evidence="11" type="primary">LOC129323431</name>
</gene>
<keyword evidence="4" id="KW-0540">Nuclease</keyword>
<feature type="signal peptide" evidence="8">
    <location>
        <begin position="1"/>
        <end position="25"/>
    </location>
</feature>
<keyword evidence="6" id="KW-0378">Hydrolase</keyword>
<keyword evidence="7" id="KW-0539">Nucleus</keyword>
<dbReference type="RefSeq" id="XP_054825936.1">
    <property type="nucleotide sequence ID" value="XM_054969961.1"/>
</dbReference>
<evidence type="ECO:0000256" key="8">
    <source>
        <dbReference type="SAM" id="SignalP"/>
    </source>
</evidence>
<feature type="chain" id="PRO_5041688017" evidence="8">
    <location>
        <begin position="26"/>
        <end position="432"/>
    </location>
</feature>
<dbReference type="PANTHER" id="PTHR22930">
    <property type="match status" value="1"/>
</dbReference>
<reference evidence="11" key="1">
    <citation type="submission" date="2025-08" db="UniProtKB">
        <authorList>
            <consortium name="RefSeq"/>
        </authorList>
    </citation>
    <scope>IDENTIFICATION</scope>
    <source>
        <tissue evidence="11">Blood</tissue>
    </source>
</reference>
<name>A0AA97IUQ4_EUBMA</name>
<organism evidence="10 11">
    <name type="scientific">Eublepharis macularius</name>
    <name type="common">Leopard gecko</name>
    <name type="synonym">Cyrtodactylus macularius</name>
    <dbReference type="NCBI Taxonomy" id="481883"/>
    <lineage>
        <taxon>Eukaryota</taxon>
        <taxon>Metazoa</taxon>
        <taxon>Chordata</taxon>
        <taxon>Craniata</taxon>
        <taxon>Vertebrata</taxon>
        <taxon>Euteleostomi</taxon>
        <taxon>Lepidosauria</taxon>
        <taxon>Squamata</taxon>
        <taxon>Bifurcata</taxon>
        <taxon>Gekkota</taxon>
        <taxon>Eublepharidae</taxon>
        <taxon>Eublepharinae</taxon>
        <taxon>Eublepharis</taxon>
    </lineage>
</organism>
<evidence type="ECO:0000256" key="7">
    <source>
        <dbReference type="ARBA" id="ARBA00023242"/>
    </source>
</evidence>
<dbReference type="InterPro" id="IPR045249">
    <property type="entry name" value="HARBI1-like"/>
</dbReference>
<dbReference type="Pfam" id="PF13359">
    <property type="entry name" value="DDE_Tnp_4"/>
    <property type="match status" value="1"/>
</dbReference>
<dbReference type="GO" id="GO:0016787">
    <property type="term" value="F:hydrolase activity"/>
    <property type="evidence" value="ECO:0007669"/>
    <property type="project" value="UniProtKB-KW"/>
</dbReference>
<evidence type="ECO:0000256" key="4">
    <source>
        <dbReference type="ARBA" id="ARBA00022722"/>
    </source>
</evidence>
<dbReference type="KEGG" id="emc:129323431"/>
<evidence type="ECO:0000256" key="3">
    <source>
        <dbReference type="ARBA" id="ARBA00006958"/>
    </source>
</evidence>
<keyword evidence="5" id="KW-0479">Metal-binding</keyword>
<evidence type="ECO:0000256" key="2">
    <source>
        <dbReference type="ARBA" id="ARBA00004123"/>
    </source>
</evidence>
<comment type="cofactor">
    <cofactor evidence="1">
        <name>a divalent metal cation</name>
        <dbReference type="ChEBI" id="CHEBI:60240"/>
    </cofactor>
</comment>
<dbReference type="GO" id="GO:0005634">
    <property type="term" value="C:nucleus"/>
    <property type="evidence" value="ECO:0007669"/>
    <property type="project" value="UniProtKB-SubCell"/>
</dbReference>
<keyword evidence="8" id="KW-0732">Signal</keyword>
<keyword evidence="10" id="KW-1185">Reference proteome</keyword>
<protein>
    <submittedName>
        <fullName evidence="11">Nuclease HARBI1</fullName>
    </submittedName>
</protein>
<evidence type="ECO:0000313" key="11">
    <source>
        <dbReference type="RefSeq" id="XP_054825936.1"/>
    </source>
</evidence>
<comment type="subcellular location">
    <subcellularLocation>
        <location evidence="2">Nucleus</location>
    </subcellularLocation>
</comment>